<evidence type="ECO:0000313" key="1">
    <source>
        <dbReference type="EMBL" id="KAB7495486.1"/>
    </source>
</evidence>
<dbReference type="AlphaFoldDB" id="A0A5N5SNA2"/>
<accession>A0A5N5SNA2</accession>
<comment type="caution">
    <text evidence="1">The sequence shown here is derived from an EMBL/GenBank/DDBJ whole genome shotgun (WGS) entry which is preliminary data.</text>
</comment>
<protein>
    <submittedName>
        <fullName evidence="1">Uncharacterized protein</fullName>
    </submittedName>
</protein>
<sequence length="224" mass="25797">MSLYYLVFWDPHIDGVKPPSYPSYLKTQKNDPLFGSGEKLRFERSTGQKDNEINVHLNQMIDSFKKTTNIRFTNEIDQFIDGGPSTGAKMTGNEIPSYNYESLPTLTEDDSYVANDYANERKIHFIKMDSKNDLKRNKEKSYDVLRKKIHHEGDHHKALIRHSSAPTRKQLLEQEKMLHSSHHYCYCNIISGDDIANIVSDISVTVVPDITVTVTLLTEMLQKM</sequence>
<dbReference type="OrthoDB" id="8113027at2759"/>
<keyword evidence="2" id="KW-1185">Reference proteome</keyword>
<dbReference type="EMBL" id="SEYY01022551">
    <property type="protein sequence ID" value="KAB7495486.1"/>
    <property type="molecule type" value="Genomic_DNA"/>
</dbReference>
<dbReference type="Proteomes" id="UP000326759">
    <property type="component" value="Unassembled WGS sequence"/>
</dbReference>
<proteinExistence type="predicted"/>
<name>A0A5N5SNA2_9CRUS</name>
<organism evidence="1 2">
    <name type="scientific">Armadillidium nasatum</name>
    <dbReference type="NCBI Taxonomy" id="96803"/>
    <lineage>
        <taxon>Eukaryota</taxon>
        <taxon>Metazoa</taxon>
        <taxon>Ecdysozoa</taxon>
        <taxon>Arthropoda</taxon>
        <taxon>Crustacea</taxon>
        <taxon>Multicrustacea</taxon>
        <taxon>Malacostraca</taxon>
        <taxon>Eumalacostraca</taxon>
        <taxon>Peracarida</taxon>
        <taxon>Isopoda</taxon>
        <taxon>Oniscidea</taxon>
        <taxon>Crinocheta</taxon>
        <taxon>Armadillidiidae</taxon>
        <taxon>Armadillidium</taxon>
    </lineage>
</organism>
<gene>
    <name evidence="1" type="ORF">Anas_08874</name>
</gene>
<reference evidence="1 2" key="1">
    <citation type="journal article" date="2019" name="PLoS Biol.">
        <title>Sex chromosomes control vertical transmission of feminizing Wolbachia symbionts in an isopod.</title>
        <authorList>
            <person name="Becking T."/>
            <person name="Chebbi M.A."/>
            <person name="Giraud I."/>
            <person name="Moumen B."/>
            <person name="Laverre T."/>
            <person name="Caubet Y."/>
            <person name="Peccoud J."/>
            <person name="Gilbert C."/>
            <person name="Cordaux R."/>
        </authorList>
    </citation>
    <scope>NUCLEOTIDE SEQUENCE [LARGE SCALE GENOMIC DNA]</scope>
    <source>
        <strain evidence="1">ANa2</strain>
        <tissue evidence="1">Whole body excluding digestive tract and cuticle</tissue>
    </source>
</reference>
<evidence type="ECO:0000313" key="2">
    <source>
        <dbReference type="Proteomes" id="UP000326759"/>
    </source>
</evidence>